<dbReference type="InterPro" id="IPR013783">
    <property type="entry name" value="Ig-like_fold"/>
</dbReference>
<dbReference type="Pfam" id="PF21109">
    <property type="entry name" value="Stonustoxin_helical"/>
    <property type="match status" value="1"/>
</dbReference>
<gene>
    <name evidence="4" type="primary">Vtxb_0</name>
    <name evidence="4" type="ORF">GTO95_0008756</name>
</gene>
<reference evidence="4" key="1">
    <citation type="journal article" date="2021" name="Cell">
        <title>Tracing the genetic footprints of vertebrate landing in non-teleost ray-finned fishes.</title>
        <authorList>
            <person name="Bi X."/>
            <person name="Wang K."/>
            <person name="Yang L."/>
            <person name="Pan H."/>
            <person name="Jiang H."/>
            <person name="Wei Q."/>
            <person name="Fang M."/>
            <person name="Yu H."/>
            <person name="Zhu C."/>
            <person name="Cai Y."/>
            <person name="He Y."/>
            <person name="Gan X."/>
            <person name="Zeng H."/>
            <person name="Yu D."/>
            <person name="Zhu Y."/>
            <person name="Jiang H."/>
            <person name="Qiu Q."/>
            <person name="Yang H."/>
            <person name="Zhang Y.E."/>
            <person name="Wang W."/>
            <person name="Zhu M."/>
            <person name="He S."/>
            <person name="Zhang G."/>
        </authorList>
    </citation>
    <scope>NUCLEOTIDE SEQUENCE</scope>
    <source>
        <strain evidence="4">Allg_001</strain>
    </source>
</reference>
<dbReference type="InterPro" id="IPR030379">
    <property type="entry name" value="G_SEPTIN_dom"/>
</dbReference>
<dbReference type="InterPro" id="IPR052090">
    <property type="entry name" value="Cytolytic_pore-forming_toxin"/>
</dbReference>
<proteinExistence type="inferred from homology"/>
<feature type="coiled-coil region" evidence="2">
    <location>
        <begin position="959"/>
        <end position="993"/>
    </location>
</feature>
<dbReference type="SUPFAM" id="SSF49265">
    <property type="entry name" value="Fibronectin type III"/>
    <property type="match status" value="1"/>
</dbReference>
<accession>A0A8J7NT66</accession>
<dbReference type="EMBL" id="JAAWVO010045127">
    <property type="protein sequence ID" value="MBN3319484.1"/>
    <property type="molecule type" value="Genomic_DNA"/>
</dbReference>
<keyword evidence="2" id="KW-0175">Coiled coil</keyword>
<feature type="non-terminal residue" evidence="4">
    <location>
        <position position="1"/>
    </location>
</feature>
<comment type="caution">
    <text evidence="4">The sequence shown here is derived from an EMBL/GenBank/DDBJ whole genome shotgun (WGS) entry which is preliminary data.</text>
</comment>
<comment type="similarity">
    <text evidence="1">Belongs to the TRAFAC class TrmE-Era-EngA-EngB-Septin-like GTPase superfamily. Septin GTPase family.</text>
</comment>
<feature type="non-terminal residue" evidence="4">
    <location>
        <position position="1097"/>
    </location>
</feature>
<dbReference type="Pfam" id="PF00041">
    <property type="entry name" value="fn3"/>
    <property type="match status" value="1"/>
</dbReference>
<dbReference type="Gene3D" id="3.40.50.300">
    <property type="entry name" value="P-loop containing nucleotide triphosphate hydrolases"/>
    <property type="match status" value="1"/>
</dbReference>
<evidence type="ECO:0000313" key="4">
    <source>
        <dbReference type="EMBL" id="MBN3319484.1"/>
    </source>
</evidence>
<evidence type="ECO:0000259" key="3">
    <source>
        <dbReference type="PROSITE" id="PS50853"/>
    </source>
</evidence>
<keyword evidence="1" id="KW-0342">GTP-binding</keyword>
<dbReference type="FunFam" id="3.40.50.300:FF:002049">
    <property type="entry name" value="Si:ch73-170d6.2"/>
    <property type="match status" value="1"/>
</dbReference>
<evidence type="ECO:0000313" key="5">
    <source>
        <dbReference type="Proteomes" id="UP000736164"/>
    </source>
</evidence>
<dbReference type="SUPFAM" id="SSF52540">
    <property type="entry name" value="P-loop containing nucleoside triphosphate hydrolases"/>
    <property type="match status" value="1"/>
</dbReference>
<dbReference type="InterPro" id="IPR036116">
    <property type="entry name" value="FN3_sf"/>
</dbReference>
<protein>
    <submittedName>
        <fullName evidence="4">VTXB protein</fullName>
    </submittedName>
</protein>
<keyword evidence="5" id="KW-1185">Reference proteome</keyword>
<dbReference type="InterPro" id="IPR040581">
    <property type="entry name" value="Thioredoxin_11"/>
</dbReference>
<dbReference type="SMART" id="SM00060">
    <property type="entry name" value="FN3"/>
    <property type="match status" value="2"/>
</dbReference>
<dbReference type="PANTHER" id="PTHR31594:SF15">
    <property type="entry name" value="VERRUCOTOXIN SUBUNIT BETA ISOFORM X1-RELATED"/>
    <property type="match status" value="1"/>
</dbReference>
<dbReference type="PROSITE" id="PS50853">
    <property type="entry name" value="FN3"/>
    <property type="match status" value="2"/>
</dbReference>
<dbReference type="InterPro" id="IPR003961">
    <property type="entry name" value="FN3_dom"/>
</dbReference>
<dbReference type="InterPro" id="IPR027417">
    <property type="entry name" value="P-loop_NTPase"/>
</dbReference>
<evidence type="ECO:0000256" key="1">
    <source>
        <dbReference type="RuleBase" id="RU004560"/>
    </source>
</evidence>
<dbReference type="PANTHER" id="PTHR31594">
    <property type="entry name" value="AIG1-TYPE G DOMAIN-CONTAINING PROTEIN"/>
    <property type="match status" value="1"/>
</dbReference>
<name>A0A8J7NT66_ATRSP</name>
<dbReference type="Pfam" id="PF18078">
    <property type="entry name" value="Thioredoxin_11"/>
    <property type="match status" value="1"/>
</dbReference>
<evidence type="ECO:0000256" key="2">
    <source>
        <dbReference type="SAM" id="Coils"/>
    </source>
</evidence>
<feature type="domain" description="Fibronectin type-III" evidence="3">
    <location>
        <begin position="341"/>
        <end position="432"/>
    </location>
</feature>
<dbReference type="CDD" id="cd00063">
    <property type="entry name" value="FN3"/>
    <property type="match status" value="2"/>
</dbReference>
<feature type="domain" description="Fibronectin type-III" evidence="3">
    <location>
        <begin position="434"/>
        <end position="536"/>
    </location>
</feature>
<dbReference type="Gene3D" id="2.60.40.10">
    <property type="entry name" value="Immunoglobulins"/>
    <property type="match status" value="2"/>
</dbReference>
<organism evidence="4 5">
    <name type="scientific">Atractosteus spatula</name>
    <name type="common">Alligator gar</name>
    <name type="synonym">Lepisosteus spatula</name>
    <dbReference type="NCBI Taxonomy" id="7917"/>
    <lineage>
        <taxon>Eukaryota</taxon>
        <taxon>Metazoa</taxon>
        <taxon>Chordata</taxon>
        <taxon>Craniata</taxon>
        <taxon>Vertebrata</taxon>
        <taxon>Euteleostomi</taxon>
        <taxon>Actinopterygii</taxon>
        <taxon>Neopterygii</taxon>
        <taxon>Holostei</taxon>
        <taxon>Semionotiformes</taxon>
        <taxon>Lepisosteidae</taxon>
        <taxon>Atractosteus</taxon>
    </lineage>
</organism>
<dbReference type="Pfam" id="PF00735">
    <property type="entry name" value="Septin"/>
    <property type="match status" value="1"/>
</dbReference>
<dbReference type="InterPro" id="IPR048997">
    <property type="entry name" value="Stonustoxin-like_helical"/>
</dbReference>
<dbReference type="Proteomes" id="UP000736164">
    <property type="component" value="Unassembled WGS sequence"/>
</dbReference>
<keyword evidence="1" id="KW-0547">Nucleotide-binding</keyword>
<dbReference type="AlphaFoldDB" id="A0A8J7NT66"/>
<sequence>WDKDSLEKNSQMEPMNTTEYNVIESDSIQGKVSALTLGSQLKASLLSGLTETRGAANYFHDRRKSQKQTQFTLQYRATSRLLQLPLHELGADAVSHHSDIEKHTATHVVTALQYGAEAYFVFDLDTSENENEQQLKRVCHRYKSAFQEKTAKLLPAFRGGKQDDAALMDFLKMNENSPFYVKMISKWLDHKERETSLVRSYLSKFKGIKVLSSMKQLDDAVLDPDVDSVVCFTFTHLHQPEPYLSDLHEYLSSDAHKNGPSTTEDLHRYKPREPKQWICSNSMQQMRVLARYFLELASINANNKTTRFFVASKYIKDMPVAVILLYEDGLLESTYLDPLPTPDAPEICEITHNTVMLKARTPENSQIVNIGIEFRANSSDCWTQLQFPEGDGEVIISDLLPYYEYQFRSIIEGKLGYVVRSQTTSNAMTLPTSPPSSLMVLQLTTTTITLSWENPSVIGEGVSLRGYKIEYKEEKKGNNRDNPEEWTEKLTGKEEYQYMLKGLNPNTTYLLRVSCDCGDYAESAASDAISVTTLIKKIAQDIIEKEPQNVIHNGTPCIYKLTLKKEVIDQYGFCRRFTFGSHSTHSKNKTIMVLGATGSGKTTLINGMINYILGVDWEDHFRFKLIVEESQRTQAESQTSEITAYEIHYQSGLSVPYSLTIVDTPGFGDTRGIEQDRQLIERIRDFFCNPNGATHIDVVCFVVQAALARLTAVQKYVFDSILSVFGKDIQENIQLLVTFADAQTPPVLEAINASEVPCAKSSSGMPVHFKFNNSALFACNKGMSETDDQSAENFDKMFWKMGINSMKMFFEDLKRMETKSLQLTKEVLEERKQLEVTVEGLQPMIKAGLHKLEEIRQTQQALQQHQNCIDANKDFEYEVEVTVPLKQDISGSFITNCNRCHFTCHFPCMIADDAKKSSCSAMDKTTGTCKVCPGKCEWQVHFNQKYKWEYKTKREKRTYNTLKKEYEKAVGEKMNAEKIHEKLEEELQAVDFQILDLIKTLNQGLARLSEIALRPNPLATPDYIDLLIAAEREEAKAGFKERIKSLMTVRESAVLLQKVSTGQDVRPEEMRGYEKGKASQNVKGIFTNVKSWFKLRK</sequence>
<dbReference type="GO" id="GO:0005525">
    <property type="term" value="F:GTP binding"/>
    <property type="evidence" value="ECO:0007669"/>
    <property type="project" value="UniProtKB-KW"/>
</dbReference>